<dbReference type="Proteomes" id="UP001165960">
    <property type="component" value="Unassembled WGS sequence"/>
</dbReference>
<comment type="caution">
    <text evidence="1">The sequence shown here is derived from an EMBL/GenBank/DDBJ whole genome shotgun (WGS) entry which is preliminary data.</text>
</comment>
<keyword evidence="2" id="KW-1185">Reference proteome</keyword>
<organism evidence="1 2">
    <name type="scientific">Entomophthora muscae</name>
    <dbReference type="NCBI Taxonomy" id="34485"/>
    <lineage>
        <taxon>Eukaryota</taxon>
        <taxon>Fungi</taxon>
        <taxon>Fungi incertae sedis</taxon>
        <taxon>Zoopagomycota</taxon>
        <taxon>Entomophthoromycotina</taxon>
        <taxon>Entomophthoromycetes</taxon>
        <taxon>Entomophthorales</taxon>
        <taxon>Entomophthoraceae</taxon>
        <taxon>Entomophthora</taxon>
    </lineage>
</organism>
<proteinExistence type="predicted"/>
<gene>
    <name evidence="1" type="ORF">DSO57_1003719</name>
</gene>
<dbReference type="EMBL" id="QTSX02004269">
    <property type="protein sequence ID" value="KAJ9067013.1"/>
    <property type="molecule type" value="Genomic_DNA"/>
</dbReference>
<reference evidence="1" key="1">
    <citation type="submission" date="2022-04" db="EMBL/GenBank/DDBJ databases">
        <title>Genome of the entomopathogenic fungus Entomophthora muscae.</title>
        <authorList>
            <person name="Elya C."/>
            <person name="Lovett B.R."/>
            <person name="Lee E."/>
            <person name="Macias A.M."/>
            <person name="Hajek A.E."/>
            <person name="De Bivort B.L."/>
            <person name="Kasson M.T."/>
            <person name="De Fine Licht H.H."/>
            <person name="Stajich J.E."/>
        </authorList>
    </citation>
    <scope>NUCLEOTIDE SEQUENCE</scope>
    <source>
        <strain evidence="1">Berkeley</strain>
    </source>
</reference>
<accession>A0ACC2SX88</accession>
<sequence>MVYHLLVFFQSTYQANTSIFIPWSLQTSILCLVVSVFLLAYLGPYTFLGQSDSLLGRYPILGEVLKPGYGFCANWLIITGLIFSEPIHHVKQLFPAGWTPDISYAKVGSQQIMALMTNLTLCGAKTVYHQCCTVKTAGSTRQQGSK</sequence>
<name>A0ACC2SX88_9FUNG</name>
<protein>
    <submittedName>
        <fullName evidence="1">Uncharacterized protein</fullName>
    </submittedName>
</protein>
<evidence type="ECO:0000313" key="2">
    <source>
        <dbReference type="Proteomes" id="UP001165960"/>
    </source>
</evidence>
<evidence type="ECO:0000313" key="1">
    <source>
        <dbReference type="EMBL" id="KAJ9067013.1"/>
    </source>
</evidence>